<accession>A0A9X3UQ36</accession>
<dbReference type="EMBL" id="JANJHC010000005">
    <property type="protein sequence ID" value="MDA5622615.1"/>
    <property type="molecule type" value="Genomic_DNA"/>
</dbReference>
<evidence type="ECO:0000313" key="1">
    <source>
        <dbReference type="EMBL" id="MDA5622615.1"/>
    </source>
</evidence>
<name>A0A9X3UQ36_PASMD</name>
<gene>
    <name evidence="1" type="ORF">NM948_03505</name>
</gene>
<sequence>MAQPDTPIAANRGSTPNGDDIETVDIAYVVTFVDDLGREGPASKASGIVTVDSKDIQIEVKRPALPTGRYALTTGARWRIYRTNTASDGSGVFQYVTEQAIETEQYLDKTAPDELLEVLTTNDWFAPPDTNLALWPSGPLKGLINVANSFLAGFTGRTLCFSVPGVPHAWPPAYQIVVEYDIVAIASVGSDIVVLTKGHPYIVTGSSPGNLSALKLPDPQSCISARSVVAFEDSVVYASPDGLCMISGTRSNLISADTFDERKWAEINPATLVAGYYERVYIGHTDNTSFVFIPKGGPDQYREINFAPKAMYNDLSTDTLYYHEGDGVIKEFNKGDGYHNYEWESGVIRLPRKVNFGWASVYASDYPVTFKLITQSDCNHRREEIYTANCSSPIRLKGGYLANEFTLSITSDKVVHSIEFANRLQELSQ</sequence>
<protein>
    <submittedName>
        <fullName evidence="1">Uncharacterized protein</fullName>
    </submittedName>
</protein>
<organism evidence="1 2">
    <name type="scientific">Pasteurella multocida</name>
    <dbReference type="NCBI Taxonomy" id="747"/>
    <lineage>
        <taxon>Bacteria</taxon>
        <taxon>Pseudomonadati</taxon>
        <taxon>Pseudomonadota</taxon>
        <taxon>Gammaproteobacteria</taxon>
        <taxon>Pasteurellales</taxon>
        <taxon>Pasteurellaceae</taxon>
        <taxon>Pasteurella</taxon>
    </lineage>
</organism>
<proteinExistence type="predicted"/>
<dbReference type="RefSeq" id="WP_229026015.1">
    <property type="nucleotide sequence ID" value="NZ_JADMLJ010000005.1"/>
</dbReference>
<comment type="caution">
    <text evidence="1">The sequence shown here is derived from an EMBL/GenBank/DDBJ whole genome shotgun (WGS) entry which is preliminary data.</text>
</comment>
<dbReference type="AlphaFoldDB" id="A0A9X3UQ36"/>
<reference evidence="1" key="1">
    <citation type="submission" date="2022-07" db="EMBL/GenBank/DDBJ databases">
        <title>Genome-based characterization of novel serogroup A variants of Pasteurella multocida.</title>
        <authorList>
            <person name="Prajapati A."/>
            <person name="Yogisharadhya R."/>
            <person name="Mohanty N."/>
            <person name="Chanda M."/>
            <person name="Mendem S.K."/>
            <person name="Siddaramappa S."/>
            <person name="Shivachandra S.B."/>
        </authorList>
    </citation>
    <scope>NUCLEOTIDE SEQUENCE</scope>
    <source>
        <strain evidence="1">NIVEDIPm19</strain>
    </source>
</reference>
<dbReference type="Proteomes" id="UP001145481">
    <property type="component" value="Unassembled WGS sequence"/>
</dbReference>
<evidence type="ECO:0000313" key="2">
    <source>
        <dbReference type="Proteomes" id="UP001145481"/>
    </source>
</evidence>